<reference evidence="2" key="1">
    <citation type="submission" date="2022-01" db="EMBL/GenBank/DDBJ databases">
        <authorList>
            <person name="Braso-Vives M."/>
        </authorList>
    </citation>
    <scope>NUCLEOTIDE SEQUENCE</scope>
</reference>
<keyword evidence="3" id="KW-1185">Reference proteome</keyword>
<evidence type="ECO:0000313" key="3">
    <source>
        <dbReference type="Proteomes" id="UP000838412"/>
    </source>
</evidence>
<accession>A0A8J9VMI0</accession>
<feature type="region of interest" description="Disordered" evidence="1">
    <location>
        <begin position="1"/>
        <end position="30"/>
    </location>
</feature>
<protein>
    <submittedName>
        <fullName evidence="2">Hypp479 protein</fullName>
    </submittedName>
</protein>
<dbReference type="EMBL" id="OV696686">
    <property type="protein sequence ID" value="CAH1232615.1"/>
    <property type="molecule type" value="Genomic_DNA"/>
</dbReference>
<evidence type="ECO:0000313" key="2">
    <source>
        <dbReference type="EMBL" id="CAH1232615.1"/>
    </source>
</evidence>
<proteinExistence type="predicted"/>
<feature type="compositionally biased region" description="Basic and acidic residues" evidence="1">
    <location>
        <begin position="9"/>
        <end position="19"/>
    </location>
</feature>
<sequence>MSQSMRRQLAREAEGRESADTSDTQAVPSQPPYAQIICEVSEKLGYTCEYTALTRILADPNDPRNEPLYTRARVTVIQAVALELQFFVNDLGGSSAPQKGLLWRVCNSLLPPGNKMPDSLEAAENMIEDLASDSVKSAQMTQ</sequence>
<organism evidence="2 3">
    <name type="scientific">Branchiostoma lanceolatum</name>
    <name type="common">Common lancelet</name>
    <name type="synonym">Amphioxus lanceolatum</name>
    <dbReference type="NCBI Taxonomy" id="7740"/>
    <lineage>
        <taxon>Eukaryota</taxon>
        <taxon>Metazoa</taxon>
        <taxon>Chordata</taxon>
        <taxon>Cephalochordata</taxon>
        <taxon>Leptocardii</taxon>
        <taxon>Amphioxiformes</taxon>
        <taxon>Branchiostomatidae</taxon>
        <taxon>Branchiostoma</taxon>
    </lineage>
</organism>
<name>A0A8J9VMI0_BRALA</name>
<dbReference type="AlphaFoldDB" id="A0A8J9VMI0"/>
<gene>
    <name evidence="2" type="primary">Hypp479</name>
    <name evidence="2" type="ORF">BLAG_LOCUS1659</name>
</gene>
<evidence type="ECO:0000256" key="1">
    <source>
        <dbReference type="SAM" id="MobiDB-lite"/>
    </source>
</evidence>
<dbReference type="Proteomes" id="UP000838412">
    <property type="component" value="Chromosome 1"/>
</dbReference>